<evidence type="ECO:0000313" key="2">
    <source>
        <dbReference type="Proteomes" id="UP000051950"/>
    </source>
</evidence>
<organism evidence="1 2">
    <name type="scientific">Pedobacter ginsenosidimutans</name>
    <dbReference type="NCBI Taxonomy" id="687842"/>
    <lineage>
        <taxon>Bacteria</taxon>
        <taxon>Pseudomonadati</taxon>
        <taxon>Bacteroidota</taxon>
        <taxon>Sphingobacteriia</taxon>
        <taxon>Sphingobacteriales</taxon>
        <taxon>Sphingobacteriaceae</taxon>
        <taxon>Pedobacter</taxon>
    </lineage>
</organism>
<dbReference type="Proteomes" id="UP000051950">
    <property type="component" value="Unassembled WGS sequence"/>
</dbReference>
<reference evidence="1 2" key="1">
    <citation type="submission" date="2015-11" db="EMBL/GenBank/DDBJ databases">
        <title>Sequence of Pedobacter ginsenosidimutans.</title>
        <authorList>
            <person name="Carson E."/>
            <person name="Keyser V."/>
            <person name="Newman J."/>
            <person name="Miller J."/>
        </authorList>
    </citation>
    <scope>NUCLEOTIDE SEQUENCE [LARGE SCALE GENOMIC DNA]</scope>
    <source>
        <strain evidence="1 2">KACC 14530</strain>
    </source>
</reference>
<name>A0A0T5VVE1_9SPHI</name>
<comment type="caution">
    <text evidence="1">The sequence shown here is derived from an EMBL/GenBank/DDBJ whole genome shotgun (WGS) entry which is preliminary data.</text>
</comment>
<protein>
    <submittedName>
        <fullName evidence="1">Uncharacterized protein</fullName>
    </submittedName>
</protein>
<dbReference type="AlphaFoldDB" id="A0A0T5VVE1"/>
<dbReference type="EMBL" id="LMZQ01000001">
    <property type="protein sequence ID" value="KRT17836.1"/>
    <property type="molecule type" value="Genomic_DNA"/>
</dbReference>
<sequence length="60" mass="7249">MILNHPNGLTIKKDFLSLLFLTKSNNLYPQKKRFLADEFKGYRKIRSARKRIKIHFDRDI</sequence>
<evidence type="ECO:0000313" key="1">
    <source>
        <dbReference type="EMBL" id="KRT17836.1"/>
    </source>
</evidence>
<keyword evidence="2" id="KW-1185">Reference proteome</keyword>
<proteinExistence type="predicted"/>
<accession>A0A0T5VVE1</accession>
<gene>
    <name evidence="1" type="ORF">ASU31_00630</name>
</gene>